<sequence>MPRVVVGGGKVATYKGGIKGYWKRRGYDRLDAAAAQPRPRLPTAELGGGGEGEGEAQPQPQRHRRRGWRVRRRRAGVLGRRLLRALSPLRLLARLRDAYVNAMLRLASSAAVVGYGASTGPYCTAAADPFNRPRPLTRDYDEKALVEIYRSILARGGEAGPVPVLAAARLPAAV</sequence>
<comment type="caution">
    <text evidence="2">The sequence shown here is derived from an EMBL/GenBank/DDBJ whole genome shotgun (WGS) entry which is preliminary data.</text>
</comment>
<proteinExistence type="predicted"/>
<dbReference type="AlphaFoldDB" id="A0A921Q9P1"/>
<gene>
    <name evidence="2" type="ORF">BDA96_09G114100</name>
</gene>
<accession>A0A921Q9P1</accession>
<organism evidence="2 3">
    <name type="scientific">Sorghum bicolor</name>
    <name type="common">Sorghum</name>
    <name type="synonym">Sorghum vulgare</name>
    <dbReference type="NCBI Taxonomy" id="4558"/>
    <lineage>
        <taxon>Eukaryota</taxon>
        <taxon>Viridiplantae</taxon>
        <taxon>Streptophyta</taxon>
        <taxon>Embryophyta</taxon>
        <taxon>Tracheophyta</taxon>
        <taxon>Spermatophyta</taxon>
        <taxon>Magnoliopsida</taxon>
        <taxon>Liliopsida</taxon>
        <taxon>Poales</taxon>
        <taxon>Poaceae</taxon>
        <taxon>PACMAD clade</taxon>
        <taxon>Panicoideae</taxon>
        <taxon>Andropogonodae</taxon>
        <taxon>Andropogoneae</taxon>
        <taxon>Sorghinae</taxon>
        <taxon>Sorghum</taxon>
    </lineage>
</organism>
<reference evidence="2" key="2">
    <citation type="submission" date="2020-10" db="EMBL/GenBank/DDBJ databases">
        <authorList>
            <person name="Cooper E.A."/>
            <person name="Brenton Z.W."/>
            <person name="Flinn B.S."/>
            <person name="Jenkins J."/>
            <person name="Shu S."/>
            <person name="Flowers D."/>
            <person name="Luo F."/>
            <person name="Wang Y."/>
            <person name="Xia P."/>
            <person name="Barry K."/>
            <person name="Daum C."/>
            <person name="Lipzen A."/>
            <person name="Yoshinaga Y."/>
            <person name="Schmutz J."/>
            <person name="Saski C."/>
            <person name="Vermerris W."/>
            <person name="Kresovich S."/>
        </authorList>
    </citation>
    <scope>NUCLEOTIDE SEQUENCE</scope>
</reference>
<dbReference type="Gramene" id="EES19380">
    <property type="protein sequence ID" value="EES19380"/>
    <property type="gene ID" value="SORBI_3009G109000"/>
</dbReference>
<dbReference type="KEGG" id="sbi:8084722"/>
<dbReference type="OMA" id="MEIRYWR"/>
<evidence type="ECO:0000313" key="3">
    <source>
        <dbReference type="Proteomes" id="UP000807115"/>
    </source>
</evidence>
<dbReference type="PANTHER" id="PTHR33702:SF27">
    <property type="entry name" value="BINDING PROTEIN"/>
    <property type="match status" value="1"/>
</dbReference>
<dbReference type="Proteomes" id="UP000807115">
    <property type="component" value="Chromosome 9"/>
</dbReference>
<feature type="region of interest" description="Disordered" evidence="1">
    <location>
        <begin position="32"/>
        <end position="68"/>
    </location>
</feature>
<dbReference type="EMBL" id="CM027688">
    <property type="protein sequence ID" value="KAG0517728.1"/>
    <property type="molecule type" value="Genomic_DNA"/>
</dbReference>
<evidence type="ECO:0000256" key="1">
    <source>
        <dbReference type="SAM" id="MobiDB-lite"/>
    </source>
</evidence>
<name>A0A921Q9P1_SORBI</name>
<evidence type="ECO:0000313" key="2">
    <source>
        <dbReference type="EMBL" id="KAG0517728.1"/>
    </source>
</evidence>
<protein>
    <submittedName>
        <fullName evidence="2">Uncharacterized protein</fullName>
    </submittedName>
</protein>
<dbReference type="PANTHER" id="PTHR33702">
    <property type="entry name" value="BNAA09G40010D PROTEIN"/>
    <property type="match status" value="1"/>
</dbReference>
<reference evidence="2" key="1">
    <citation type="journal article" date="2019" name="BMC Genomics">
        <title>A new reference genome for Sorghum bicolor reveals high levels of sequence similarity between sweet and grain genotypes: implications for the genetics of sugar metabolism.</title>
        <authorList>
            <person name="Cooper E.A."/>
            <person name="Brenton Z.W."/>
            <person name="Flinn B.S."/>
            <person name="Jenkins J."/>
            <person name="Shu S."/>
            <person name="Flowers D."/>
            <person name="Luo F."/>
            <person name="Wang Y."/>
            <person name="Xia P."/>
            <person name="Barry K."/>
            <person name="Daum C."/>
            <person name="Lipzen A."/>
            <person name="Yoshinaga Y."/>
            <person name="Schmutz J."/>
            <person name="Saski C."/>
            <person name="Vermerris W."/>
            <person name="Kresovich S."/>
        </authorList>
    </citation>
    <scope>NUCLEOTIDE SEQUENCE</scope>
</reference>
<dbReference type="OrthoDB" id="1898021at2759"/>